<dbReference type="PANTHER" id="PTHR31650:SF1">
    <property type="entry name" value="WAX ESTER SYNTHASE_DIACYLGLYCEROL ACYLTRANSFERASE 4-RELATED"/>
    <property type="match status" value="1"/>
</dbReference>
<dbReference type="UniPathway" id="UPA00282"/>
<reference evidence="11 12" key="1">
    <citation type="submission" date="2020-04" db="EMBL/GenBank/DDBJ databases">
        <title>Perkinsus chesapeaki whole genome sequence.</title>
        <authorList>
            <person name="Bogema D.R."/>
        </authorList>
    </citation>
    <scope>NUCLEOTIDE SEQUENCE [LARGE SCALE GENOMIC DNA]</scope>
    <source>
        <strain evidence="11">ATCC PRA-425</strain>
    </source>
</reference>
<keyword evidence="8" id="KW-1133">Transmembrane helix</keyword>
<evidence type="ECO:0000256" key="1">
    <source>
        <dbReference type="ARBA" id="ARBA00004771"/>
    </source>
</evidence>
<keyword evidence="8" id="KW-0472">Membrane</keyword>
<keyword evidence="3" id="KW-0808">Transferase</keyword>
<dbReference type="Proteomes" id="UP000591131">
    <property type="component" value="Unassembled WGS sequence"/>
</dbReference>
<dbReference type="AlphaFoldDB" id="A0A7J6L392"/>
<dbReference type="EMBL" id="JAAPAO010000851">
    <property type="protein sequence ID" value="KAF4653116.1"/>
    <property type="molecule type" value="Genomic_DNA"/>
</dbReference>
<dbReference type="PANTHER" id="PTHR31650">
    <property type="entry name" value="O-ACYLTRANSFERASE (WSD1-LIKE) FAMILY PROTEIN"/>
    <property type="match status" value="1"/>
</dbReference>
<evidence type="ECO:0000256" key="8">
    <source>
        <dbReference type="SAM" id="Phobius"/>
    </source>
</evidence>
<organism evidence="11 12">
    <name type="scientific">Perkinsus chesapeaki</name>
    <name type="common">Clam parasite</name>
    <name type="synonym">Perkinsus andrewsi</name>
    <dbReference type="NCBI Taxonomy" id="330153"/>
    <lineage>
        <taxon>Eukaryota</taxon>
        <taxon>Sar</taxon>
        <taxon>Alveolata</taxon>
        <taxon>Perkinsozoa</taxon>
        <taxon>Perkinsea</taxon>
        <taxon>Perkinsida</taxon>
        <taxon>Perkinsidae</taxon>
        <taxon>Perkinsus</taxon>
    </lineage>
</organism>
<dbReference type="InterPro" id="IPR004255">
    <property type="entry name" value="O-acyltransferase_WSD1_N"/>
</dbReference>
<feature type="domain" description="O-acyltransferase WSD1 C-terminal" evidence="10">
    <location>
        <begin position="309"/>
        <end position="443"/>
    </location>
</feature>
<evidence type="ECO:0000313" key="11">
    <source>
        <dbReference type="EMBL" id="KAF4653116.1"/>
    </source>
</evidence>
<dbReference type="GO" id="GO:0005886">
    <property type="term" value="C:plasma membrane"/>
    <property type="evidence" value="ECO:0007669"/>
    <property type="project" value="TreeGrafter"/>
</dbReference>
<comment type="caution">
    <text evidence="11">The sequence shown here is derived from an EMBL/GenBank/DDBJ whole genome shotgun (WGS) entry which is preliminary data.</text>
</comment>
<dbReference type="OrthoDB" id="619536at2759"/>
<dbReference type="Pfam" id="PF03007">
    <property type="entry name" value="WS_DGAT_cat"/>
    <property type="match status" value="1"/>
</dbReference>
<evidence type="ECO:0000256" key="5">
    <source>
        <dbReference type="ARBA" id="ARBA00024360"/>
    </source>
</evidence>
<feature type="domain" description="O-acyltransferase WSD1-like N-terminal" evidence="9">
    <location>
        <begin position="112"/>
        <end position="250"/>
    </location>
</feature>
<protein>
    <recommendedName>
        <fullName evidence="13">Diacylglycerol O-acyltransferase</fullName>
    </recommendedName>
</protein>
<comment type="catalytic activity">
    <reaction evidence="7">
        <text>an acyl-CoA + a 1,2-diacyl-sn-glycerol = a triacyl-sn-glycerol + CoA</text>
        <dbReference type="Rhea" id="RHEA:10868"/>
        <dbReference type="ChEBI" id="CHEBI:17815"/>
        <dbReference type="ChEBI" id="CHEBI:57287"/>
        <dbReference type="ChEBI" id="CHEBI:58342"/>
        <dbReference type="ChEBI" id="CHEBI:64615"/>
        <dbReference type="EC" id="2.3.1.20"/>
    </reaction>
</comment>
<name>A0A7J6L392_PERCH</name>
<dbReference type="Pfam" id="PF06974">
    <property type="entry name" value="WS_DGAT_C"/>
    <property type="match status" value="1"/>
</dbReference>
<comment type="pathway">
    <text evidence="2">Lipid metabolism.</text>
</comment>
<dbReference type="GO" id="GO:0047196">
    <property type="term" value="F:long-chain-alcohol O-fatty-acyltransferase activity"/>
    <property type="evidence" value="ECO:0007669"/>
    <property type="project" value="UniProtKB-EC"/>
</dbReference>
<evidence type="ECO:0000256" key="3">
    <source>
        <dbReference type="ARBA" id="ARBA00022679"/>
    </source>
</evidence>
<dbReference type="GO" id="GO:0004144">
    <property type="term" value="F:diacylglycerol O-acyltransferase activity"/>
    <property type="evidence" value="ECO:0007669"/>
    <property type="project" value="UniProtKB-EC"/>
</dbReference>
<dbReference type="InterPro" id="IPR009721">
    <property type="entry name" value="O-acyltransferase_WSD1_C"/>
</dbReference>
<keyword evidence="8" id="KW-0812">Transmembrane</keyword>
<keyword evidence="12" id="KW-1185">Reference proteome</keyword>
<comment type="pathway">
    <text evidence="1">Glycerolipid metabolism; triacylglycerol biosynthesis.</text>
</comment>
<comment type="similarity">
    <text evidence="5">In the N-terminal section; belongs to the long-chain O-acyltransferase family.</text>
</comment>
<evidence type="ECO:0000256" key="2">
    <source>
        <dbReference type="ARBA" id="ARBA00005189"/>
    </source>
</evidence>
<proteinExistence type="inferred from homology"/>
<evidence type="ECO:0000313" key="12">
    <source>
        <dbReference type="Proteomes" id="UP000591131"/>
    </source>
</evidence>
<keyword evidence="4" id="KW-0012">Acyltransferase</keyword>
<sequence length="464" mass="52052">MFVLAFILGLFVSANLMWIIVFERPDKMLHFGRYRSRILTKPSFFGLDASYHLEDLGEGFDVISIIEEFEACDIPRRYAKMSAVEALLENTITKPFGDELPPIRFYLIHNDDGGTTIVSELHHALADGFSSIMALLELTDTLEKSMPLADTASVGSTNASDSCAKVYETKTERIWKILMKLLTLLWQWIKHVPWALYMLLVFSVIPDSYTSLRPTFGKRGRSEVRCGTEVSLEDLKIVSKATGSKINDVILALLAGTARRYLLAEALKKGVDEIRDPARLRMGFQFTANMRSLSGEPSIGGGGNESWVFAVPVCLDADLQKRIKNVQLQTGRLKRSPAFLFGKVFTRCCGFFMNFPIFRRLLINCICGERYIFGKTLTVTNVPGPRAPRSVCGEAIQRLSVYVSHSQTFSVITYNGKVSTIIVTDSEWVDAELMRECYNEEVEQAVLAFRSAEKGIEGLSHTRS</sequence>
<evidence type="ECO:0008006" key="13">
    <source>
        <dbReference type="Google" id="ProtNLM"/>
    </source>
</evidence>
<gene>
    <name evidence="11" type="ORF">FOL47_010705</name>
</gene>
<comment type="catalytic activity">
    <reaction evidence="6">
        <text>a long chain fatty alcohol + a fatty acyl-CoA = a long-chain alcohol wax ester + CoA</text>
        <dbReference type="Rhea" id="RHEA:38443"/>
        <dbReference type="ChEBI" id="CHEBI:17135"/>
        <dbReference type="ChEBI" id="CHEBI:57287"/>
        <dbReference type="ChEBI" id="CHEBI:77636"/>
        <dbReference type="ChEBI" id="CHEBI:235323"/>
        <dbReference type="EC" id="2.3.1.75"/>
    </reaction>
</comment>
<evidence type="ECO:0000256" key="4">
    <source>
        <dbReference type="ARBA" id="ARBA00023315"/>
    </source>
</evidence>
<dbReference type="GO" id="GO:0019432">
    <property type="term" value="P:triglyceride biosynthetic process"/>
    <property type="evidence" value="ECO:0007669"/>
    <property type="project" value="UniProtKB-UniPathway"/>
</dbReference>
<dbReference type="InterPro" id="IPR045034">
    <property type="entry name" value="O-acyltransferase_WSD1-like"/>
</dbReference>
<evidence type="ECO:0000256" key="6">
    <source>
        <dbReference type="ARBA" id="ARBA00047604"/>
    </source>
</evidence>
<evidence type="ECO:0000259" key="9">
    <source>
        <dbReference type="Pfam" id="PF03007"/>
    </source>
</evidence>
<feature type="transmembrane region" description="Helical" evidence="8">
    <location>
        <begin position="6"/>
        <end position="23"/>
    </location>
</feature>
<evidence type="ECO:0000256" key="7">
    <source>
        <dbReference type="ARBA" id="ARBA00048109"/>
    </source>
</evidence>
<evidence type="ECO:0000259" key="10">
    <source>
        <dbReference type="Pfam" id="PF06974"/>
    </source>
</evidence>
<dbReference type="SUPFAM" id="SSF52777">
    <property type="entry name" value="CoA-dependent acyltransferases"/>
    <property type="match status" value="1"/>
</dbReference>
<accession>A0A7J6L392</accession>